<protein>
    <submittedName>
        <fullName evidence="1">Uncharacterized protein</fullName>
    </submittedName>
</protein>
<organism evidence="1 2">
    <name type="scientific">Parelaphostrongylus tenuis</name>
    <name type="common">Meningeal worm</name>
    <dbReference type="NCBI Taxonomy" id="148309"/>
    <lineage>
        <taxon>Eukaryota</taxon>
        <taxon>Metazoa</taxon>
        <taxon>Ecdysozoa</taxon>
        <taxon>Nematoda</taxon>
        <taxon>Chromadorea</taxon>
        <taxon>Rhabditida</taxon>
        <taxon>Rhabditina</taxon>
        <taxon>Rhabditomorpha</taxon>
        <taxon>Strongyloidea</taxon>
        <taxon>Metastrongylidae</taxon>
        <taxon>Parelaphostrongylus</taxon>
    </lineage>
</organism>
<gene>
    <name evidence="1" type="ORF">KIN20_002564</name>
</gene>
<reference evidence="1" key="1">
    <citation type="submission" date="2021-06" db="EMBL/GenBank/DDBJ databases">
        <title>Parelaphostrongylus tenuis whole genome reference sequence.</title>
        <authorList>
            <person name="Garwood T.J."/>
            <person name="Larsen P.A."/>
            <person name="Fountain-Jones N.M."/>
            <person name="Garbe J.R."/>
            <person name="Macchietto M.G."/>
            <person name="Kania S.A."/>
            <person name="Gerhold R.W."/>
            <person name="Richards J.E."/>
            <person name="Wolf T.M."/>
        </authorList>
    </citation>
    <scope>NUCLEOTIDE SEQUENCE</scope>
    <source>
        <strain evidence="1">MNPRO001-30</strain>
        <tissue evidence="1">Meninges</tissue>
    </source>
</reference>
<sequence length="84" mass="9707">MQQNSQASLRLLLQNTWSNVEEERKFIEKRSITKIVEMMSVDAKIIAFFEPQVGNESYSRRNTTSDFHWTPAEKVAGIARCRSA</sequence>
<keyword evidence="2" id="KW-1185">Reference proteome</keyword>
<evidence type="ECO:0000313" key="1">
    <source>
        <dbReference type="EMBL" id="KAJ1347497.1"/>
    </source>
</evidence>
<dbReference type="AlphaFoldDB" id="A0AAD5MEE4"/>
<evidence type="ECO:0000313" key="2">
    <source>
        <dbReference type="Proteomes" id="UP001196413"/>
    </source>
</evidence>
<name>A0AAD5MEE4_PARTN</name>
<dbReference type="EMBL" id="JAHQIW010000321">
    <property type="protein sequence ID" value="KAJ1347497.1"/>
    <property type="molecule type" value="Genomic_DNA"/>
</dbReference>
<dbReference type="Proteomes" id="UP001196413">
    <property type="component" value="Unassembled WGS sequence"/>
</dbReference>
<comment type="caution">
    <text evidence="1">The sequence shown here is derived from an EMBL/GenBank/DDBJ whole genome shotgun (WGS) entry which is preliminary data.</text>
</comment>
<accession>A0AAD5MEE4</accession>
<proteinExistence type="predicted"/>